<name>A0AAC9LDC6_9PSEU</name>
<dbReference type="PANTHER" id="PTHR47235:SF1">
    <property type="entry name" value="BLR6548 PROTEIN"/>
    <property type="match status" value="1"/>
</dbReference>
<protein>
    <submittedName>
        <fullName evidence="4">Periplasmic binding protein</fullName>
    </submittedName>
</protein>
<accession>A0AAC9LDC6</accession>
<feature type="domain" description="Leucine-binding protein" evidence="3">
    <location>
        <begin position="17"/>
        <end position="224"/>
    </location>
</feature>
<dbReference type="InterPro" id="IPR028081">
    <property type="entry name" value="Leu-bd"/>
</dbReference>
<gene>
    <name evidence="4" type="ORF">UA74_13510</name>
</gene>
<dbReference type="Gene3D" id="3.40.50.2300">
    <property type="match status" value="2"/>
</dbReference>
<evidence type="ECO:0000259" key="3">
    <source>
        <dbReference type="Pfam" id="PF13458"/>
    </source>
</evidence>
<dbReference type="RefSeq" id="WP_075764493.1">
    <property type="nucleotide sequence ID" value="NZ_CP016076.1"/>
</dbReference>
<evidence type="ECO:0000256" key="2">
    <source>
        <dbReference type="ARBA" id="ARBA00022729"/>
    </source>
</evidence>
<proteinExistence type="inferred from homology"/>
<evidence type="ECO:0000313" key="5">
    <source>
        <dbReference type="Proteomes" id="UP000185511"/>
    </source>
</evidence>
<dbReference type="Pfam" id="PF13458">
    <property type="entry name" value="Peripla_BP_6"/>
    <property type="match status" value="1"/>
</dbReference>
<dbReference type="PANTHER" id="PTHR47235">
    <property type="entry name" value="BLR6548 PROTEIN"/>
    <property type="match status" value="1"/>
</dbReference>
<organism evidence="4 5">
    <name type="scientific">Actinoalloteichus fjordicus</name>
    <dbReference type="NCBI Taxonomy" id="1612552"/>
    <lineage>
        <taxon>Bacteria</taxon>
        <taxon>Bacillati</taxon>
        <taxon>Actinomycetota</taxon>
        <taxon>Actinomycetes</taxon>
        <taxon>Pseudonocardiales</taxon>
        <taxon>Pseudonocardiaceae</taxon>
        <taxon>Actinoalloteichus</taxon>
    </lineage>
</organism>
<sequence>MINAVDYLLRSSLVAEGDAIGHVFFENEYGENALSGSTFAAEREGLTIVEQRVMPTDQDMSAQVTALREAGVTAVLFSAGPAQTASFVGVAAASGWEVPVIGSTPAYASQLLETAAAPALEGLFVMVSGAPAASSDIPGVRELVESYQSAYPGESIDGGVLSGYGVMEFLAEALRIACDQGDLSRAGIIAAHRTQGLVEGDLGMAMDFSDPNRPPSFDSYLLRPEVGADGGLVEIESASRAPAVDDYTFPTSG</sequence>
<dbReference type="EMBL" id="CP016076">
    <property type="protein sequence ID" value="APU14760.1"/>
    <property type="molecule type" value="Genomic_DNA"/>
</dbReference>
<comment type="similarity">
    <text evidence="1">Belongs to the leucine-binding protein family.</text>
</comment>
<dbReference type="Proteomes" id="UP000185511">
    <property type="component" value="Chromosome"/>
</dbReference>
<evidence type="ECO:0000256" key="1">
    <source>
        <dbReference type="ARBA" id="ARBA00010062"/>
    </source>
</evidence>
<dbReference type="SUPFAM" id="SSF53822">
    <property type="entry name" value="Periplasmic binding protein-like I"/>
    <property type="match status" value="1"/>
</dbReference>
<dbReference type="InterPro" id="IPR028082">
    <property type="entry name" value="Peripla_BP_I"/>
</dbReference>
<keyword evidence="5" id="KW-1185">Reference proteome</keyword>
<reference evidence="5" key="1">
    <citation type="submission" date="2016-06" db="EMBL/GenBank/DDBJ databases">
        <title>Complete genome sequence of Actinoalloteichus fjordicus DSM 46855 (=ADI127-17), type strain of the new species Actinoalloteichus fjordicus.</title>
        <authorList>
            <person name="Ruckert C."/>
            <person name="Nouioui I."/>
            <person name="Willmese J."/>
            <person name="van Wezel G."/>
            <person name="Klenk H.-P."/>
            <person name="Kalinowski J."/>
            <person name="Zotchev S.B."/>
        </authorList>
    </citation>
    <scope>NUCLEOTIDE SEQUENCE [LARGE SCALE GENOMIC DNA]</scope>
    <source>
        <strain evidence="5">ADI127-7</strain>
    </source>
</reference>
<evidence type="ECO:0000313" key="4">
    <source>
        <dbReference type="EMBL" id="APU14760.1"/>
    </source>
</evidence>
<keyword evidence="2" id="KW-0732">Signal</keyword>
<dbReference type="AlphaFoldDB" id="A0AAC9LDC6"/>
<dbReference type="KEGG" id="acad:UA74_13510"/>